<dbReference type="Pfam" id="PF00849">
    <property type="entry name" value="PseudoU_synth_2"/>
    <property type="match status" value="1"/>
</dbReference>
<dbReference type="OrthoDB" id="428658at2759"/>
<evidence type="ECO:0000256" key="3">
    <source>
        <dbReference type="ARBA" id="ARBA00023128"/>
    </source>
</evidence>
<evidence type="ECO:0000259" key="5">
    <source>
        <dbReference type="Pfam" id="PF00849"/>
    </source>
</evidence>
<keyword evidence="4" id="KW-0413">Isomerase</keyword>
<comment type="caution">
    <text evidence="6">The sequence shown here is derived from an EMBL/GenBank/DDBJ whole genome shotgun (WGS) entry which is preliminary data.</text>
</comment>
<dbReference type="AlphaFoldDB" id="A0A8T2TNI3"/>
<dbReference type="GO" id="GO:0005739">
    <property type="term" value="C:mitochondrion"/>
    <property type="evidence" value="ECO:0007669"/>
    <property type="project" value="UniProtKB-SubCell"/>
</dbReference>
<gene>
    <name evidence="6" type="ORF">KP509_12G051200</name>
</gene>
<comment type="subcellular location">
    <subcellularLocation>
        <location evidence="1">Mitochondrion</location>
    </subcellularLocation>
</comment>
<organism evidence="6 7">
    <name type="scientific">Ceratopteris richardii</name>
    <name type="common">Triangle waterfern</name>
    <dbReference type="NCBI Taxonomy" id="49495"/>
    <lineage>
        <taxon>Eukaryota</taxon>
        <taxon>Viridiplantae</taxon>
        <taxon>Streptophyta</taxon>
        <taxon>Embryophyta</taxon>
        <taxon>Tracheophyta</taxon>
        <taxon>Polypodiopsida</taxon>
        <taxon>Polypodiidae</taxon>
        <taxon>Polypodiales</taxon>
        <taxon>Pteridineae</taxon>
        <taxon>Pteridaceae</taxon>
        <taxon>Parkerioideae</taxon>
        <taxon>Ceratopteris</taxon>
    </lineage>
</organism>
<evidence type="ECO:0000256" key="1">
    <source>
        <dbReference type="ARBA" id="ARBA00004173"/>
    </source>
</evidence>
<name>A0A8T2TNI3_CERRI</name>
<dbReference type="GO" id="GO:0009982">
    <property type="term" value="F:pseudouridine synthase activity"/>
    <property type="evidence" value="ECO:0007669"/>
    <property type="project" value="InterPro"/>
</dbReference>
<dbReference type="CDD" id="cd02869">
    <property type="entry name" value="PseudoU_synth_RluA_like"/>
    <property type="match status" value="1"/>
</dbReference>
<evidence type="ECO:0000256" key="2">
    <source>
        <dbReference type="ARBA" id="ARBA00010876"/>
    </source>
</evidence>
<dbReference type="PANTHER" id="PTHR21600:SF81">
    <property type="entry name" value="21S RRNA PSEUDOURIDINE(2819) SYNTHASE"/>
    <property type="match status" value="1"/>
</dbReference>
<evidence type="ECO:0000313" key="7">
    <source>
        <dbReference type="Proteomes" id="UP000825935"/>
    </source>
</evidence>
<dbReference type="InterPro" id="IPR050188">
    <property type="entry name" value="RluA_PseudoU_synthase"/>
</dbReference>
<proteinExistence type="inferred from homology"/>
<dbReference type="PANTHER" id="PTHR21600">
    <property type="entry name" value="MITOCHONDRIAL RNA PSEUDOURIDINE SYNTHASE"/>
    <property type="match status" value="1"/>
</dbReference>
<dbReference type="InterPro" id="IPR020103">
    <property type="entry name" value="PsdUridine_synth_cat_dom_sf"/>
</dbReference>
<dbReference type="GO" id="GO:0000455">
    <property type="term" value="P:enzyme-directed rRNA pseudouridine synthesis"/>
    <property type="evidence" value="ECO:0007669"/>
    <property type="project" value="TreeGrafter"/>
</dbReference>
<dbReference type="Proteomes" id="UP000825935">
    <property type="component" value="Chromosome 12"/>
</dbReference>
<dbReference type="GO" id="GO:0003723">
    <property type="term" value="F:RNA binding"/>
    <property type="evidence" value="ECO:0007669"/>
    <property type="project" value="InterPro"/>
</dbReference>
<dbReference type="InterPro" id="IPR006145">
    <property type="entry name" value="PsdUridine_synth_RsuA/RluA"/>
</dbReference>
<keyword evidence="3" id="KW-0496">Mitochondrion</keyword>
<keyword evidence="7" id="KW-1185">Reference proteome</keyword>
<dbReference type="EMBL" id="CM035417">
    <property type="protein sequence ID" value="KAH7423363.1"/>
    <property type="molecule type" value="Genomic_DNA"/>
</dbReference>
<accession>A0A8T2TNI3</accession>
<reference evidence="6" key="1">
    <citation type="submission" date="2021-08" db="EMBL/GenBank/DDBJ databases">
        <title>WGS assembly of Ceratopteris richardii.</title>
        <authorList>
            <person name="Marchant D.B."/>
            <person name="Chen G."/>
            <person name="Jenkins J."/>
            <person name="Shu S."/>
            <person name="Leebens-Mack J."/>
            <person name="Grimwood J."/>
            <person name="Schmutz J."/>
            <person name="Soltis P."/>
            <person name="Soltis D."/>
            <person name="Chen Z.-H."/>
        </authorList>
    </citation>
    <scope>NUCLEOTIDE SEQUENCE</scope>
    <source>
        <strain evidence="6">Whitten #5841</strain>
        <tissue evidence="6">Leaf</tissue>
    </source>
</reference>
<evidence type="ECO:0000313" key="6">
    <source>
        <dbReference type="EMBL" id="KAH7423363.1"/>
    </source>
</evidence>
<comment type="similarity">
    <text evidence="2">Belongs to the pseudouridine synthase RluA family.</text>
</comment>
<dbReference type="Gene3D" id="3.30.2350.10">
    <property type="entry name" value="Pseudouridine synthase"/>
    <property type="match status" value="1"/>
</dbReference>
<protein>
    <recommendedName>
        <fullName evidence="5">Pseudouridine synthase RsuA/RluA-like domain-containing protein</fullName>
    </recommendedName>
</protein>
<dbReference type="OMA" id="IAPGCKE"/>
<feature type="domain" description="Pseudouridine synthase RsuA/RluA-like" evidence="5">
    <location>
        <begin position="37"/>
        <end position="124"/>
    </location>
</feature>
<evidence type="ECO:0000256" key="4">
    <source>
        <dbReference type="ARBA" id="ARBA00023235"/>
    </source>
</evidence>
<sequence>MVLGRTPESTAILHDMFRIKTANAIAPGCKESEDGIRAIKRKYLALVIGTPTKRKGRIVAPLRKIVLDGGTSEAIVVADDSSLEGAMEAVTEFRVLGRSLYGCTWLELHPFTGRKHQLRVHCAQALGMPILGDYKYGRQAHEKWFTEAREELDLDKAEQSSTLRKTDVSIYAHVKGSVTSERPFLHLHSRLLAIPKIRKLKKRKRKTDDGKLLKDKVCFVDNLRLLAPLPPHMKASWNLLPPTMKEDLHEQFVERLGIKGEHRERAQ</sequence>
<dbReference type="SUPFAM" id="SSF55120">
    <property type="entry name" value="Pseudouridine synthase"/>
    <property type="match status" value="1"/>
</dbReference>